<dbReference type="GO" id="GO:0006801">
    <property type="term" value="P:superoxide metabolic process"/>
    <property type="evidence" value="ECO:0007669"/>
    <property type="project" value="InterPro"/>
</dbReference>
<evidence type="ECO:0000259" key="3">
    <source>
        <dbReference type="Pfam" id="PF07452"/>
    </source>
</evidence>
<dbReference type="GO" id="GO:0046872">
    <property type="term" value="F:metal ion binding"/>
    <property type="evidence" value="ECO:0007669"/>
    <property type="project" value="InterPro"/>
</dbReference>
<accession>A0A4P6JTJ5</accession>
<dbReference type="OrthoDB" id="4617389at2"/>
<proteinExistence type="inferred from homology"/>
<evidence type="ECO:0000256" key="2">
    <source>
        <dbReference type="SAM" id="SignalP"/>
    </source>
</evidence>
<feature type="domain" description="CHRD" evidence="3">
    <location>
        <begin position="168"/>
        <end position="259"/>
    </location>
</feature>
<gene>
    <name evidence="4" type="ORF">EPA93_24105</name>
</gene>
<evidence type="ECO:0000313" key="4">
    <source>
        <dbReference type="EMBL" id="QBD78897.1"/>
    </source>
</evidence>
<name>A0A4P6JTJ5_KTERU</name>
<evidence type="ECO:0000256" key="1">
    <source>
        <dbReference type="ARBA" id="ARBA00010457"/>
    </source>
</evidence>
<dbReference type="InterPro" id="IPR036423">
    <property type="entry name" value="SOD-like_Cu/Zn_dom_sf"/>
</dbReference>
<feature type="domain" description="CHRD" evidence="3">
    <location>
        <begin position="43"/>
        <end position="130"/>
    </location>
</feature>
<keyword evidence="5" id="KW-1185">Reference proteome</keyword>
<sequence length="278" mass="29857">MSIIRRVSLLPGILCMLLTLCLASTPAALASNNAALQVNVQLRHTPYGAASLRWNPQTQSLHVTIKLVGLAPNSTHPAHIHLGDCNSNGKILYTLNKVVTGASGEAEVSTTISHVKNGIPANKWYINVHNGPNLSTPEQAIPIACGNVHNTRTSRHQEQDTTVILDSTDAPNQAAFGHAQLKLERHTLTVIVTVHGLVPGSTHPAHIHAGRCENQVPGSIVYPLHALTANKNGDATSTTTIRHVQKVPQNSWYVNVHRSPNLTTQTGFDPIVCGDINH</sequence>
<dbReference type="RefSeq" id="WP_129889950.1">
    <property type="nucleotide sequence ID" value="NZ_CP035758.1"/>
</dbReference>
<reference evidence="4 5" key="1">
    <citation type="submission" date="2019-01" db="EMBL/GenBank/DDBJ databases">
        <title>Ktedonosporobacter rubrisoli SCAWS-G2.</title>
        <authorList>
            <person name="Huang Y."/>
            <person name="Yan B."/>
        </authorList>
    </citation>
    <scope>NUCLEOTIDE SEQUENCE [LARGE SCALE GENOMIC DNA]</scope>
    <source>
        <strain evidence="4 5">SCAWS-G2</strain>
    </source>
</reference>
<feature type="signal peptide" evidence="2">
    <location>
        <begin position="1"/>
        <end position="30"/>
    </location>
</feature>
<dbReference type="AlphaFoldDB" id="A0A4P6JTJ5"/>
<comment type="similarity">
    <text evidence="1">Belongs to the Cu-Zn superoxide dismutase family.</text>
</comment>
<dbReference type="InterPro" id="IPR010895">
    <property type="entry name" value="CHRD"/>
</dbReference>
<dbReference type="KEGG" id="kbs:EPA93_24105"/>
<dbReference type="Pfam" id="PF07452">
    <property type="entry name" value="CHRD"/>
    <property type="match status" value="2"/>
</dbReference>
<organism evidence="4 5">
    <name type="scientific">Ktedonosporobacter rubrisoli</name>
    <dbReference type="NCBI Taxonomy" id="2509675"/>
    <lineage>
        <taxon>Bacteria</taxon>
        <taxon>Bacillati</taxon>
        <taxon>Chloroflexota</taxon>
        <taxon>Ktedonobacteria</taxon>
        <taxon>Ktedonobacterales</taxon>
        <taxon>Ktedonosporobacteraceae</taxon>
        <taxon>Ktedonosporobacter</taxon>
    </lineage>
</organism>
<protein>
    <submittedName>
        <fullName evidence="4">CHRD domain-containing protein</fullName>
    </submittedName>
</protein>
<dbReference type="Proteomes" id="UP000290365">
    <property type="component" value="Chromosome"/>
</dbReference>
<feature type="chain" id="PRO_5020911949" evidence="2">
    <location>
        <begin position="31"/>
        <end position="278"/>
    </location>
</feature>
<evidence type="ECO:0000313" key="5">
    <source>
        <dbReference type="Proteomes" id="UP000290365"/>
    </source>
</evidence>
<dbReference type="EMBL" id="CP035758">
    <property type="protein sequence ID" value="QBD78897.1"/>
    <property type="molecule type" value="Genomic_DNA"/>
</dbReference>
<dbReference type="SUPFAM" id="SSF49329">
    <property type="entry name" value="Cu,Zn superoxide dismutase-like"/>
    <property type="match status" value="1"/>
</dbReference>
<keyword evidence="2" id="KW-0732">Signal</keyword>